<organism evidence="1">
    <name type="scientific">marine metagenome</name>
    <dbReference type="NCBI Taxonomy" id="408172"/>
    <lineage>
        <taxon>unclassified sequences</taxon>
        <taxon>metagenomes</taxon>
        <taxon>ecological metagenomes</taxon>
    </lineage>
</organism>
<feature type="non-terminal residue" evidence="1">
    <location>
        <position position="1"/>
    </location>
</feature>
<reference evidence="1" key="1">
    <citation type="submission" date="2018-05" db="EMBL/GenBank/DDBJ databases">
        <authorList>
            <person name="Lanie J.A."/>
            <person name="Ng W.-L."/>
            <person name="Kazmierczak K.M."/>
            <person name="Andrzejewski T.M."/>
            <person name="Davidsen T.M."/>
            <person name="Wayne K.J."/>
            <person name="Tettelin H."/>
            <person name="Glass J.I."/>
            <person name="Rusch D."/>
            <person name="Podicherti R."/>
            <person name="Tsui H.-C.T."/>
            <person name="Winkler M.E."/>
        </authorList>
    </citation>
    <scope>NUCLEOTIDE SEQUENCE</scope>
</reference>
<sequence>KEEFLKQIAYGCQVVITNPTSSVRKLRYLTQIPAGAIPLQNGFYSDGRPFRLQPYSTQTIDFYFYFPETGQYPIYPIQVANDKGRVAGAAAFVFKVVDKLTKRDLTSWAWISQNGTEKEVLEYVVDHNMNRIDLNQIAFRMRHKGEGGGGKAFYDKVTKLLSDRFAYNSTLWSYSLYHKDAKRMPEYLSRSAMASRCGLYLSSPLLTIHPVQRGFHQHLEYKPLVNARAHQLGKDRKVLNNRLHGQYHQYMNVLKYHPSLGEEDLLATAYYLFLQDRVSEGLEFFGRVRPDNVT</sequence>
<evidence type="ECO:0000313" key="1">
    <source>
        <dbReference type="EMBL" id="SVD26161.1"/>
    </source>
</evidence>
<dbReference type="AlphaFoldDB" id="A0A382TXB5"/>
<gene>
    <name evidence="1" type="ORF">METZ01_LOCUS379015</name>
</gene>
<protein>
    <submittedName>
        <fullName evidence="1">Uncharacterized protein</fullName>
    </submittedName>
</protein>
<dbReference type="EMBL" id="UINC01139549">
    <property type="protein sequence ID" value="SVD26161.1"/>
    <property type="molecule type" value="Genomic_DNA"/>
</dbReference>
<accession>A0A382TXB5</accession>
<proteinExistence type="predicted"/>
<name>A0A382TXB5_9ZZZZ</name>